<dbReference type="OrthoDB" id="3341102at2759"/>
<keyword evidence="4" id="KW-1185">Reference proteome</keyword>
<dbReference type="Proteomes" id="UP000298327">
    <property type="component" value="Unassembled WGS sequence"/>
</dbReference>
<reference evidence="3 4" key="1">
    <citation type="submission" date="2019-02" db="EMBL/GenBank/DDBJ databases">
        <title>Genome sequencing of the rare red list fungi Dentipellis fragilis.</title>
        <authorList>
            <person name="Buettner E."/>
            <person name="Kellner H."/>
        </authorList>
    </citation>
    <scope>NUCLEOTIDE SEQUENCE [LARGE SCALE GENOMIC DNA]</scope>
    <source>
        <strain evidence="3 4">DSM 105465</strain>
    </source>
</reference>
<dbReference type="STRING" id="205917.A0A4Y9XRW5"/>
<comment type="caution">
    <text evidence="3">The sequence shown here is derived from an EMBL/GenBank/DDBJ whole genome shotgun (WGS) entry which is preliminary data.</text>
</comment>
<name>A0A4Y9XRW5_9AGAM</name>
<dbReference type="GO" id="GO:0003676">
    <property type="term" value="F:nucleic acid binding"/>
    <property type="evidence" value="ECO:0007669"/>
    <property type="project" value="InterPro"/>
</dbReference>
<feature type="domain" description="DDE-1" evidence="2">
    <location>
        <begin position="590"/>
        <end position="684"/>
    </location>
</feature>
<proteinExistence type="predicted"/>
<feature type="compositionally biased region" description="Polar residues" evidence="1">
    <location>
        <begin position="1000"/>
        <end position="1009"/>
    </location>
</feature>
<feature type="compositionally biased region" description="Basic and acidic residues" evidence="1">
    <location>
        <begin position="987"/>
        <end position="998"/>
    </location>
</feature>
<gene>
    <name evidence="3" type="ORF">EVG20_g10388</name>
</gene>
<feature type="region of interest" description="Disordered" evidence="1">
    <location>
        <begin position="209"/>
        <end position="241"/>
    </location>
</feature>
<evidence type="ECO:0000313" key="3">
    <source>
        <dbReference type="EMBL" id="TFY52815.1"/>
    </source>
</evidence>
<evidence type="ECO:0000259" key="2">
    <source>
        <dbReference type="Pfam" id="PF03184"/>
    </source>
</evidence>
<organism evidence="3 4">
    <name type="scientific">Dentipellis fragilis</name>
    <dbReference type="NCBI Taxonomy" id="205917"/>
    <lineage>
        <taxon>Eukaryota</taxon>
        <taxon>Fungi</taxon>
        <taxon>Dikarya</taxon>
        <taxon>Basidiomycota</taxon>
        <taxon>Agaricomycotina</taxon>
        <taxon>Agaricomycetes</taxon>
        <taxon>Russulales</taxon>
        <taxon>Hericiaceae</taxon>
        <taxon>Dentipellis</taxon>
    </lineage>
</organism>
<accession>A0A4Y9XRW5</accession>
<dbReference type="Pfam" id="PF03184">
    <property type="entry name" value="DDE_1"/>
    <property type="match status" value="1"/>
</dbReference>
<feature type="region of interest" description="Disordered" evidence="1">
    <location>
        <begin position="860"/>
        <end position="902"/>
    </location>
</feature>
<sequence length="1056" mass="115841">MVRECARLAAMAAASAYEKLRALEDAILQLPLTLPLSSPDFFIGLDVEFAEDEGSCAALNRALEITWGYKRDGLLITERGTKLERTVGLIGSVLSTARDIGLVELWLDAFLDAVYQAGAPKPTNANTATTIHQMHYTAARHTISKDSESHVRSQDVSEQHKSISEKRQSTLLFPKISRQEFEARKSNEFAKLKDVIARTKEHEAEVQQRRLQEKRNYEAEKKRRQRWEDKHGLARGTLSSRTVAETSPDVEIIESEDNQECDDVDAYALKQAHAKLTSVDDNYEKRRAATAKKKNIDVETMRRYTTWQNGFLWPKIERARKEAGWSAAGIEKALHKMDMATFGGKGGLTKGVIQKWFKRDAAGKVIGWTDKVLKRVEAGGCVGAVSRSKALAAYPNINEGIAAQLRAIRKTGLPVQAPFARCVIRAHILHSAPHLLEPGSGFTLSMSWVHDYIKYALGWTDRAGTRKARKVPANAVELCTMTHRRISFAIAMNKIHARLVVNADQGGICVIPTGKRTYETKGATDVPLNSHEEKRQFTVVLASSMGGDILPFQSVWGGKTDESLPARDGARRAEADAAGFTFGHGDTRHWSSLKTAKDWVTDILDPYLSQTKQTLGLPDNTKSLLLLDAWPVHIAKKNPDDFLPWMKRTHPDIILLFIPGGCTGIFQPADVGLQRLLKHVVKRSATDFFVGVATRKLREASNPKTSSYLPTRQHSETHRVVRDAWAHCRTGDRDQWNLSYESVSSADAFEAIQAAIRTNPLFAAEVSRFDTVSGDLQMEIQTEGLQTAVREASEFFDDPSLSIDNLRNQILPDSTATYSTHSDNQQPAILVDDDGDISCSPSHFEANDLEALPIPLLTPGVGDGTVAGTDDNLHGGDGSATPRDDEGDTFTQDSESMVSEPAPMIHNSNDIVETADTQAAGPICLDVAVLGGMNYAARMSDAELATTNPRSKPAKRKGTGTGTQEGTGKRTKKSGKADVSDTVSDLKASERDKAEKKGQVTPSSSSRNLKNGRKRKDTAVDGKELGSSAPATTTRASNVEGPPRLVIRLPASARKQ</sequence>
<feature type="compositionally biased region" description="Basic and acidic residues" evidence="1">
    <location>
        <begin position="209"/>
        <end position="232"/>
    </location>
</feature>
<dbReference type="AlphaFoldDB" id="A0A4Y9XRW5"/>
<dbReference type="EMBL" id="SEOQ01001246">
    <property type="protein sequence ID" value="TFY52815.1"/>
    <property type="molecule type" value="Genomic_DNA"/>
</dbReference>
<evidence type="ECO:0000313" key="4">
    <source>
        <dbReference type="Proteomes" id="UP000298327"/>
    </source>
</evidence>
<dbReference type="InterPro" id="IPR004875">
    <property type="entry name" value="DDE_SF_endonuclease_dom"/>
</dbReference>
<feature type="region of interest" description="Disordered" evidence="1">
    <location>
        <begin position="942"/>
        <end position="1056"/>
    </location>
</feature>
<evidence type="ECO:0000256" key="1">
    <source>
        <dbReference type="SAM" id="MobiDB-lite"/>
    </source>
</evidence>
<protein>
    <recommendedName>
        <fullName evidence="2">DDE-1 domain-containing protein</fullName>
    </recommendedName>
</protein>